<protein>
    <submittedName>
        <fullName evidence="1">Uncharacterized protein</fullName>
    </submittedName>
</protein>
<keyword evidence="2" id="KW-1185">Reference proteome</keyword>
<reference evidence="1" key="1">
    <citation type="submission" date="2020-08" db="EMBL/GenBank/DDBJ databases">
        <title>Genome sequencing and assembly of the red palm weevil Rhynchophorus ferrugineus.</title>
        <authorList>
            <person name="Dias G.B."/>
            <person name="Bergman C.M."/>
            <person name="Manee M."/>
        </authorList>
    </citation>
    <scope>NUCLEOTIDE SEQUENCE</scope>
    <source>
        <strain evidence="1">AA-2017</strain>
        <tissue evidence="1">Whole larva</tissue>
    </source>
</reference>
<proteinExistence type="predicted"/>
<gene>
    <name evidence="1" type="ORF">GWI33_013711</name>
</gene>
<dbReference type="EMBL" id="JAACXV010013365">
    <property type="protein sequence ID" value="KAF7273604.1"/>
    <property type="molecule type" value="Genomic_DNA"/>
</dbReference>
<dbReference type="Proteomes" id="UP000625711">
    <property type="component" value="Unassembled WGS sequence"/>
</dbReference>
<name>A0A834I5Z7_RHYFE</name>
<comment type="caution">
    <text evidence="1">The sequence shown here is derived from an EMBL/GenBank/DDBJ whole genome shotgun (WGS) entry which is preliminary data.</text>
</comment>
<accession>A0A834I5Z7</accession>
<dbReference type="AlphaFoldDB" id="A0A834I5Z7"/>
<sequence>MASPAGDLRLDAVLNTNRLGDDKVEINRFVCRSNGRNRKWVRDAPPGPSIDGGVVPGDVAASAQISAKATIYGGEALADLEREFQPAVEQQQQTIRPY</sequence>
<evidence type="ECO:0000313" key="2">
    <source>
        <dbReference type="Proteomes" id="UP000625711"/>
    </source>
</evidence>
<evidence type="ECO:0000313" key="1">
    <source>
        <dbReference type="EMBL" id="KAF7273604.1"/>
    </source>
</evidence>
<organism evidence="1 2">
    <name type="scientific">Rhynchophorus ferrugineus</name>
    <name type="common">Red palm weevil</name>
    <name type="synonym">Curculio ferrugineus</name>
    <dbReference type="NCBI Taxonomy" id="354439"/>
    <lineage>
        <taxon>Eukaryota</taxon>
        <taxon>Metazoa</taxon>
        <taxon>Ecdysozoa</taxon>
        <taxon>Arthropoda</taxon>
        <taxon>Hexapoda</taxon>
        <taxon>Insecta</taxon>
        <taxon>Pterygota</taxon>
        <taxon>Neoptera</taxon>
        <taxon>Endopterygota</taxon>
        <taxon>Coleoptera</taxon>
        <taxon>Polyphaga</taxon>
        <taxon>Cucujiformia</taxon>
        <taxon>Curculionidae</taxon>
        <taxon>Dryophthorinae</taxon>
        <taxon>Rhynchophorus</taxon>
    </lineage>
</organism>